<evidence type="ECO:0000313" key="3">
    <source>
        <dbReference type="EnsemblPlants" id="AES62220"/>
    </source>
</evidence>
<dbReference type="CDD" id="cd22160">
    <property type="entry name" value="F-box_AtFBL13-like"/>
    <property type="match status" value="1"/>
</dbReference>
<dbReference type="Pfam" id="PF00646">
    <property type="entry name" value="F-box"/>
    <property type="match status" value="1"/>
</dbReference>
<dbReference type="InterPro" id="IPR001810">
    <property type="entry name" value="F-box_dom"/>
</dbReference>
<name>G7I9M3_MEDTR</name>
<dbReference type="HOGENOM" id="CLU_1888863_0_0_1"/>
<dbReference type="Gene3D" id="1.20.1280.50">
    <property type="match status" value="1"/>
</dbReference>
<evidence type="ECO:0000313" key="4">
    <source>
        <dbReference type="Proteomes" id="UP000002051"/>
    </source>
</evidence>
<dbReference type="SUPFAM" id="SSF81383">
    <property type="entry name" value="F-box domain"/>
    <property type="match status" value="1"/>
</dbReference>
<dbReference type="InterPro" id="IPR036047">
    <property type="entry name" value="F-box-like_dom_sf"/>
</dbReference>
<protein>
    <submittedName>
        <fullName evidence="2">F-box-like protein</fullName>
    </submittedName>
</protein>
<evidence type="ECO:0000313" key="2">
    <source>
        <dbReference type="EMBL" id="AES62220.2"/>
    </source>
</evidence>
<organism evidence="2 4">
    <name type="scientific">Medicago truncatula</name>
    <name type="common">Barrel medic</name>
    <name type="synonym">Medicago tribuloides</name>
    <dbReference type="NCBI Taxonomy" id="3880"/>
    <lineage>
        <taxon>Eukaryota</taxon>
        <taxon>Viridiplantae</taxon>
        <taxon>Streptophyta</taxon>
        <taxon>Embryophyta</taxon>
        <taxon>Tracheophyta</taxon>
        <taxon>Spermatophyta</taxon>
        <taxon>Magnoliopsida</taxon>
        <taxon>eudicotyledons</taxon>
        <taxon>Gunneridae</taxon>
        <taxon>Pentapetalae</taxon>
        <taxon>rosids</taxon>
        <taxon>fabids</taxon>
        <taxon>Fabales</taxon>
        <taxon>Fabaceae</taxon>
        <taxon>Papilionoideae</taxon>
        <taxon>50 kb inversion clade</taxon>
        <taxon>NPAAA clade</taxon>
        <taxon>Hologalegina</taxon>
        <taxon>IRL clade</taxon>
        <taxon>Trifolieae</taxon>
        <taxon>Medicago</taxon>
    </lineage>
</organism>
<dbReference type="EMBL" id="CM001217">
    <property type="protein sequence ID" value="AES62220.2"/>
    <property type="molecule type" value="Genomic_DNA"/>
</dbReference>
<reference evidence="2 4" key="2">
    <citation type="journal article" date="2014" name="BMC Genomics">
        <title>An improved genome release (version Mt4.0) for the model legume Medicago truncatula.</title>
        <authorList>
            <person name="Tang H."/>
            <person name="Krishnakumar V."/>
            <person name="Bidwell S."/>
            <person name="Rosen B."/>
            <person name="Chan A."/>
            <person name="Zhou S."/>
            <person name="Gentzbittel L."/>
            <person name="Childs K.L."/>
            <person name="Yandell M."/>
            <person name="Gundlach H."/>
            <person name="Mayer K.F."/>
            <person name="Schwartz D.C."/>
            <person name="Town C.D."/>
        </authorList>
    </citation>
    <scope>GENOME REANNOTATION</scope>
    <source>
        <strain evidence="3 4">cv. Jemalong A17</strain>
    </source>
</reference>
<reference evidence="3" key="3">
    <citation type="submission" date="2015-04" db="UniProtKB">
        <authorList>
            <consortium name="EnsemblPlants"/>
        </authorList>
    </citation>
    <scope>IDENTIFICATION</scope>
    <source>
        <strain evidence="3">cv. Jemalong A17</strain>
    </source>
</reference>
<gene>
    <name evidence="2" type="ordered locus">MTR_1g095750</name>
</gene>
<dbReference type="PANTHER" id="PTHR31293">
    <property type="entry name" value="RNI-LIKE SUPERFAMILY PROTEIN"/>
    <property type="match status" value="1"/>
</dbReference>
<dbReference type="Proteomes" id="UP000002051">
    <property type="component" value="Unassembled WGS sequence"/>
</dbReference>
<dbReference type="PaxDb" id="3880-AES62220"/>
<dbReference type="STRING" id="3880.G7I9M3"/>
<reference evidence="2 4" key="1">
    <citation type="journal article" date="2011" name="Nature">
        <title>The Medicago genome provides insight into the evolution of rhizobial symbioses.</title>
        <authorList>
            <person name="Young N.D."/>
            <person name="Debelle F."/>
            <person name="Oldroyd G.E."/>
            <person name="Geurts R."/>
            <person name="Cannon S.B."/>
            <person name="Udvardi M.K."/>
            <person name="Benedito V.A."/>
            <person name="Mayer K.F."/>
            <person name="Gouzy J."/>
            <person name="Schoof H."/>
            <person name="Van de Peer Y."/>
            <person name="Proost S."/>
            <person name="Cook D.R."/>
            <person name="Meyers B.C."/>
            <person name="Spannagl M."/>
            <person name="Cheung F."/>
            <person name="De Mita S."/>
            <person name="Krishnakumar V."/>
            <person name="Gundlach H."/>
            <person name="Zhou S."/>
            <person name="Mudge J."/>
            <person name="Bharti A.K."/>
            <person name="Murray J.D."/>
            <person name="Naoumkina M.A."/>
            <person name="Rosen B."/>
            <person name="Silverstein K.A."/>
            <person name="Tang H."/>
            <person name="Rombauts S."/>
            <person name="Zhao P.X."/>
            <person name="Zhou P."/>
            <person name="Barbe V."/>
            <person name="Bardou P."/>
            <person name="Bechner M."/>
            <person name="Bellec A."/>
            <person name="Berger A."/>
            <person name="Berges H."/>
            <person name="Bidwell S."/>
            <person name="Bisseling T."/>
            <person name="Choisne N."/>
            <person name="Couloux A."/>
            <person name="Denny R."/>
            <person name="Deshpande S."/>
            <person name="Dai X."/>
            <person name="Doyle J.J."/>
            <person name="Dudez A.M."/>
            <person name="Farmer A.D."/>
            <person name="Fouteau S."/>
            <person name="Franken C."/>
            <person name="Gibelin C."/>
            <person name="Gish J."/>
            <person name="Goldstein S."/>
            <person name="Gonzalez A.J."/>
            <person name="Green P.J."/>
            <person name="Hallab A."/>
            <person name="Hartog M."/>
            <person name="Hua A."/>
            <person name="Humphray S.J."/>
            <person name="Jeong D.H."/>
            <person name="Jing Y."/>
            <person name="Jocker A."/>
            <person name="Kenton S.M."/>
            <person name="Kim D.J."/>
            <person name="Klee K."/>
            <person name="Lai H."/>
            <person name="Lang C."/>
            <person name="Lin S."/>
            <person name="Macmil S.L."/>
            <person name="Magdelenat G."/>
            <person name="Matthews L."/>
            <person name="McCorrison J."/>
            <person name="Monaghan E.L."/>
            <person name="Mun J.H."/>
            <person name="Najar F.Z."/>
            <person name="Nicholson C."/>
            <person name="Noirot C."/>
            <person name="O'Bleness M."/>
            <person name="Paule C.R."/>
            <person name="Poulain J."/>
            <person name="Prion F."/>
            <person name="Qin B."/>
            <person name="Qu C."/>
            <person name="Retzel E.F."/>
            <person name="Riddle C."/>
            <person name="Sallet E."/>
            <person name="Samain S."/>
            <person name="Samson N."/>
            <person name="Sanders I."/>
            <person name="Saurat O."/>
            <person name="Scarpelli C."/>
            <person name="Schiex T."/>
            <person name="Segurens B."/>
            <person name="Severin A.J."/>
            <person name="Sherrier D.J."/>
            <person name="Shi R."/>
            <person name="Sims S."/>
            <person name="Singer S.R."/>
            <person name="Sinharoy S."/>
            <person name="Sterck L."/>
            <person name="Viollet A."/>
            <person name="Wang B.B."/>
            <person name="Wang K."/>
            <person name="Wang M."/>
            <person name="Wang X."/>
            <person name="Warfsmann J."/>
            <person name="Weissenbach J."/>
            <person name="White D.D."/>
            <person name="White J.D."/>
            <person name="Wiley G.B."/>
            <person name="Wincker P."/>
            <person name="Xing Y."/>
            <person name="Yang L."/>
            <person name="Yao Z."/>
            <person name="Ying F."/>
            <person name="Zhai J."/>
            <person name="Zhou L."/>
            <person name="Zuber A."/>
            <person name="Denarie J."/>
            <person name="Dixon R.A."/>
            <person name="May G.D."/>
            <person name="Schwartz D.C."/>
            <person name="Rogers J."/>
            <person name="Quetier F."/>
            <person name="Town C.D."/>
            <person name="Roe B.A."/>
        </authorList>
    </citation>
    <scope>NUCLEOTIDE SEQUENCE [LARGE SCALE GENOMIC DNA]</scope>
    <source>
        <strain evidence="2">A17</strain>
        <strain evidence="3 4">cv. Jemalong A17</strain>
    </source>
</reference>
<evidence type="ECO:0000259" key="1">
    <source>
        <dbReference type="Pfam" id="PF00646"/>
    </source>
</evidence>
<keyword evidence="4" id="KW-1185">Reference proteome</keyword>
<feature type="domain" description="F-box" evidence="1">
    <location>
        <begin position="48"/>
        <end position="85"/>
    </location>
</feature>
<sequence>MSVEVLAKLGARTSSNLVILNNPESFALPFACRSSSTLRRAIPTVDRISYLPDSILCHILSFVPTKLAAITSVLSKRWEQVWLSVLALYFDQEAFIDFNSFHNFVSLTMSLRDRDKEIPILSFTFKGADSCRLRQRDFGRIYF</sequence>
<dbReference type="EnsemblPlants" id="AES62220">
    <property type="protein sequence ID" value="AES62220"/>
    <property type="gene ID" value="MTR_1g095750"/>
</dbReference>
<accession>A0A0C3USY2</accession>
<proteinExistence type="predicted"/>
<dbReference type="AlphaFoldDB" id="G7I9M3"/>
<accession>G7I9M3</accession>
<dbReference type="PANTHER" id="PTHR31293:SF16">
    <property type="entry name" value="RNI-LIKE SUPERFAMILY PROTEIN"/>
    <property type="match status" value="1"/>
</dbReference>
<dbReference type="InterPro" id="IPR055294">
    <property type="entry name" value="FBL60-like"/>
</dbReference>
<dbReference type="InterPro" id="IPR053781">
    <property type="entry name" value="F-box_AtFBL13-like"/>
</dbReference>